<dbReference type="RefSeq" id="WP_228847349.1">
    <property type="nucleotide sequence ID" value="NZ_JADCKQ010000001.1"/>
</dbReference>
<evidence type="ECO:0000259" key="6">
    <source>
        <dbReference type="Pfam" id="PF01494"/>
    </source>
</evidence>
<dbReference type="Pfam" id="PF01494">
    <property type="entry name" value="FAD_binding_3"/>
    <property type="match status" value="1"/>
</dbReference>
<dbReference type="PANTHER" id="PTHR13789">
    <property type="entry name" value="MONOOXYGENASE"/>
    <property type="match status" value="1"/>
</dbReference>
<evidence type="ECO:0000313" key="7">
    <source>
        <dbReference type="EMBL" id="MBI1492431.1"/>
    </source>
</evidence>
<evidence type="ECO:0000256" key="3">
    <source>
        <dbReference type="ARBA" id="ARBA00022827"/>
    </source>
</evidence>
<protein>
    <submittedName>
        <fullName evidence="7">FAD-dependent monooxygenase</fullName>
    </submittedName>
</protein>
<evidence type="ECO:0000256" key="4">
    <source>
        <dbReference type="ARBA" id="ARBA00023002"/>
    </source>
</evidence>
<dbReference type="InterPro" id="IPR036188">
    <property type="entry name" value="FAD/NAD-bd_sf"/>
</dbReference>
<dbReference type="EMBL" id="JADCKQ010000001">
    <property type="protein sequence ID" value="MBI1492431.1"/>
    <property type="molecule type" value="Genomic_DNA"/>
</dbReference>
<dbReference type="Gene3D" id="3.50.50.60">
    <property type="entry name" value="FAD/NAD(P)-binding domain"/>
    <property type="match status" value="1"/>
</dbReference>
<evidence type="ECO:0000313" key="8">
    <source>
        <dbReference type="Proteomes" id="UP000640583"/>
    </source>
</evidence>
<evidence type="ECO:0000256" key="2">
    <source>
        <dbReference type="ARBA" id="ARBA00022630"/>
    </source>
</evidence>
<organism evidence="7 8">
    <name type="scientific">Halocynthiibacter styelae</name>
    <dbReference type="NCBI Taxonomy" id="2761955"/>
    <lineage>
        <taxon>Bacteria</taxon>
        <taxon>Pseudomonadati</taxon>
        <taxon>Pseudomonadota</taxon>
        <taxon>Alphaproteobacteria</taxon>
        <taxon>Rhodobacterales</taxon>
        <taxon>Paracoccaceae</taxon>
        <taxon>Halocynthiibacter</taxon>
    </lineage>
</organism>
<accession>A0A8J7LNP4</accession>
<keyword evidence="2" id="KW-0285">Flavoprotein</keyword>
<dbReference type="GO" id="GO:0004497">
    <property type="term" value="F:monooxygenase activity"/>
    <property type="evidence" value="ECO:0007669"/>
    <property type="project" value="UniProtKB-KW"/>
</dbReference>
<reference evidence="7" key="1">
    <citation type="submission" date="2020-10" db="EMBL/GenBank/DDBJ databases">
        <title>Paenihalocynthiibacter styelae gen. nov., sp. nov., isolated from stalked sea squirt Styela clava.</title>
        <authorList>
            <person name="Kim Y.-O."/>
            <person name="Yoon J.-H."/>
        </authorList>
    </citation>
    <scope>NUCLEOTIDE SEQUENCE</scope>
    <source>
        <strain evidence="7">MYP1-1</strain>
    </source>
</reference>
<comment type="caution">
    <text evidence="7">The sequence shown here is derived from an EMBL/GenBank/DDBJ whole genome shotgun (WGS) entry which is preliminary data.</text>
</comment>
<feature type="domain" description="FAD-binding" evidence="6">
    <location>
        <begin position="2"/>
        <end position="325"/>
    </location>
</feature>
<comment type="cofactor">
    <cofactor evidence="1">
        <name>FAD</name>
        <dbReference type="ChEBI" id="CHEBI:57692"/>
    </cofactor>
</comment>
<dbReference type="SUPFAM" id="SSF51905">
    <property type="entry name" value="FAD/NAD(P)-binding domain"/>
    <property type="match status" value="1"/>
</dbReference>
<keyword evidence="3" id="KW-0274">FAD</keyword>
<dbReference type="SUPFAM" id="SSF54373">
    <property type="entry name" value="FAD-linked reductases, C-terminal domain"/>
    <property type="match status" value="1"/>
</dbReference>
<evidence type="ECO:0000256" key="5">
    <source>
        <dbReference type="ARBA" id="ARBA00023033"/>
    </source>
</evidence>
<gene>
    <name evidence="7" type="ORF">H1D41_02135</name>
</gene>
<dbReference type="Proteomes" id="UP000640583">
    <property type="component" value="Unassembled WGS sequence"/>
</dbReference>
<dbReference type="GO" id="GO:0071949">
    <property type="term" value="F:FAD binding"/>
    <property type="evidence" value="ECO:0007669"/>
    <property type="project" value="InterPro"/>
</dbReference>
<name>A0A8J7LNP4_9RHOB</name>
<keyword evidence="4" id="KW-0560">Oxidoreductase</keyword>
<dbReference type="InterPro" id="IPR002938">
    <property type="entry name" value="FAD-bd"/>
</dbReference>
<keyword evidence="5 7" id="KW-0503">Monooxygenase</keyword>
<dbReference type="PANTHER" id="PTHR13789:SF318">
    <property type="entry name" value="GERANYLGERANYL DIPHOSPHATE REDUCTASE"/>
    <property type="match status" value="1"/>
</dbReference>
<keyword evidence="8" id="KW-1185">Reference proteome</keyword>
<dbReference type="AlphaFoldDB" id="A0A8J7LNP4"/>
<sequence length="397" mass="42605">MKIIIAGGGIGGLCAAIALTEGGHKVRVLEQAPEIGEVGAGVQISSNGIKILDKLGVMPGLEPAVFEPDAIEMRMGSTGRQVFSLRMKDVATQRWGARHLQVYRPDLIEALRARLEILAPGALTTGAQVTGYDQNADQVTAQLTDGTELSADLLVAADGVRSRLRNQMFGGDAPVYTGNTAWRAVVPAECLGEFVPPPTGCIWAGEGKHAVTTRMRKGALINFVGIVETENPLHDDQPGRDGWRQAGTQAEAMRDFGNWSPVITKIIQEAGNMFRWPLYGRAPLPRWSDGRVVLLGDAAHPMLPSMAQGAVAAFEDAVVLARVLGQGGDVIAAGHRYFQTRIQRATKVQEVSAANLRLFHSQGSLMRGISFGSAGLAGRFAPGLLYRRYDWLYGAEV</sequence>
<proteinExistence type="predicted"/>
<dbReference type="PRINTS" id="PR00420">
    <property type="entry name" value="RNGMNOXGNASE"/>
</dbReference>
<dbReference type="InterPro" id="IPR050493">
    <property type="entry name" value="FAD-dep_Monooxygenase_BioMet"/>
</dbReference>
<evidence type="ECO:0000256" key="1">
    <source>
        <dbReference type="ARBA" id="ARBA00001974"/>
    </source>
</evidence>